<gene>
    <name evidence="1" type="ORF">QFC20_004725</name>
</gene>
<dbReference type="Proteomes" id="UP001230649">
    <property type="component" value="Unassembled WGS sequence"/>
</dbReference>
<keyword evidence="2" id="KW-1185">Reference proteome</keyword>
<evidence type="ECO:0000313" key="1">
    <source>
        <dbReference type="EMBL" id="KAJ9103721.1"/>
    </source>
</evidence>
<proteinExistence type="predicted"/>
<sequence>MIGIDGYPLLRTATPVTPGGFAVRRRRLSKVDEVFGTLMKLFRLQHSPATQYYRNRGQNSLRVSKRKTLEQMWMETWSPTLDDGILTDSALLTMDEAHGPSAKEDPSLIGISDHSLIFQMPAHFLHEDGDPARLLDRDPTSNLEVDDQSTTSDQSAYLDLVQHFGFRLDDGLFDRTSSIDAEESEAESQIEDGADLTEELSDYLARRNTEEGRVRLLGQAILSTRLTQEDNDKLQNMPGAEIPEDTFISEFRIRQELRKQTNFAVKLIECCPNECMAFTWQFVEHSHCILCKRNRWSIDASGKRKPYQTFAYFPPTNRLRAMWRNKEACELLKYRDERTHDPDMMEDIFDGRHFANLRNSNVTWAGKEIMPPRRQRWR</sequence>
<accession>A0ACC2VYK5</accession>
<dbReference type="EMBL" id="JASBWS010000057">
    <property type="protein sequence ID" value="KAJ9103721.1"/>
    <property type="molecule type" value="Genomic_DNA"/>
</dbReference>
<name>A0ACC2VYK5_9TREE</name>
<evidence type="ECO:0000313" key="2">
    <source>
        <dbReference type="Proteomes" id="UP001230649"/>
    </source>
</evidence>
<reference evidence="1" key="1">
    <citation type="submission" date="2023-04" db="EMBL/GenBank/DDBJ databases">
        <title>Draft Genome sequencing of Naganishia species isolated from polar environments using Oxford Nanopore Technology.</title>
        <authorList>
            <person name="Leo P."/>
            <person name="Venkateswaran K."/>
        </authorList>
    </citation>
    <scope>NUCLEOTIDE SEQUENCE</scope>
    <source>
        <strain evidence="1">MNA-CCFEE 5262</strain>
    </source>
</reference>
<organism evidence="1 2">
    <name type="scientific">Naganishia adeliensis</name>
    <dbReference type="NCBI Taxonomy" id="92952"/>
    <lineage>
        <taxon>Eukaryota</taxon>
        <taxon>Fungi</taxon>
        <taxon>Dikarya</taxon>
        <taxon>Basidiomycota</taxon>
        <taxon>Agaricomycotina</taxon>
        <taxon>Tremellomycetes</taxon>
        <taxon>Filobasidiales</taxon>
        <taxon>Filobasidiaceae</taxon>
        <taxon>Naganishia</taxon>
    </lineage>
</organism>
<comment type="caution">
    <text evidence="1">The sequence shown here is derived from an EMBL/GenBank/DDBJ whole genome shotgun (WGS) entry which is preliminary data.</text>
</comment>
<protein>
    <submittedName>
        <fullName evidence="1">Uncharacterized protein</fullName>
    </submittedName>
</protein>